<proteinExistence type="predicted"/>
<gene>
    <name evidence="4" type="ORF">LCGC14_3040680</name>
</gene>
<feature type="domain" description="Saccharopine dehydrogenase-like C-terminal" evidence="3">
    <location>
        <begin position="119"/>
        <end position="229"/>
    </location>
</feature>
<dbReference type="Gene3D" id="3.30.360.10">
    <property type="entry name" value="Dihydrodipicolinate Reductase, domain 2"/>
    <property type="match status" value="1"/>
</dbReference>
<comment type="caution">
    <text evidence="4">The sequence shown here is derived from an EMBL/GenBank/DDBJ whole genome shotgun (WGS) entry which is preliminary data.</text>
</comment>
<evidence type="ECO:0000313" key="4">
    <source>
        <dbReference type="EMBL" id="KKK58809.1"/>
    </source>
</evidence>
<dbReference type="GO" id="GO:0016491">
    <property type="term" value="F:oxidoreductase activity"/>
    <property type="evidence" value="ECO:0007669"/>
    <property type="project" value="UniProtKB-KW"/>
</dbReference>
<dbReference type="PANTHER" id="PTHR11133">
    <property type="entry name" value="SACCHAROPINE DEHYDROGENASE"/>
    <property type="match status" value="1"/>
</dbReference>
<dbReference type="SUPFAM" id="SSF51735">
    <property type="entry name" value="NAD(P)-binding Rossmann-fold domains"/>
    <property type="match status" value="1"/>
</dbReference>
<dbReference type="EMBL" id="LAZR01063792">
    <property type="protein sequence ID" value="KKK58809.1"/>
    <property type="molecule type" value="Genomic_DNA"/>
</dbReference>
<evidence type="ECO:0000256" key="1">
    <source>
        <dbReference type="ARBA" id="ARBA00023002"/>
    </source>
</evidence>
<dbReference type="PANTHER" id="PTHR11133:SF22">
    <property type="entry name" value="ALPHA-AMINOADIPIC SEMIALDEHYDE SYNTHASE, MITOCHONDRIAL"/>
    <property type="match status" value="1"/>
</dbReference>
<protein>
    <recommendedName>
        <fullName evidence="5">Saccharopine dehydrogenase NADP binding domain-containing protein</fullName>
    </recommendedName>
</protein>
<evidence type="ECO:0000259" key="2">
    <source>
        <dbReference type="Pfam" id="PF03435"/>
    </source>
</evidence>
<dbReference type="Gene3D" id="3.40.50.720">
    <property type="entry name" value="NAD(P)-binding Rossmann-like Domain"/>
    <property type="match status" value="1"/>
</dbReference>
<dbReference type="AlphaFoldDB" id="A0A0F8YXN7"/>
<organism evidence="4">
    <name type="scientific">marine sediment metagenome</name>
    <dbReference type="NCBI Taxonomy" id="412755"/>
    <lineage>
        <taxon>unclassified sequences</taxon>
        <taxon>metagenomes</taxon>
        <taxon>ecological metagenomes</taxon>
    </lineage>
</organism>
<dbReference type="InterPro" id="IPR005097">
    <property type="entry name" value="Sacchrp_dh_NADP-bd"/>
</dbReference>
<dbReference type="InterPro" id="IPR032095">
    <property type="entry name" value="Sacchrp_dh-like_C"/>
</dbReference>
<dbReference type="Pfam" id="PF03435">
    <property type="entry name" value="Sacchrp_dh_NADP"/>
    <property type="match status" value="1"/>
</dbReference>
<sequence>MNKIVVLGTGLVGSAIAIDLAKQYDTTAIDINTDSFERLNKAGVSTRQADLSVPGEISDQVSEYDLVIGALPGFMGFNALRDVITAGKNMVDISFMPEDFLAHSDLALKHGVTVVVDCGVAPGMGNLILGNHTRQMKVESFRCYVGGLPLVREWPYEYRAVFSPIDVIEEYTRPARYMENGHLVTREALSDIELKNFPTVGTLEAWNSDGLRSLLTTMDIPNMIEKTMR</sequence>
<dbReference type="SUPFAM" id="SSF55347">
    <property type="entry name" value="Glyceraldehyde-3-phosphate dehydrogenase-like, C-terminal domain"/>
    <property type="match status" value="1"/>
</dbReference>
<dbReference type="InterPro" id="IPR036291">
    <property type="entry name" value="NAD(P)-bd_dom_sf"/>
</dbReference>
<reference evidence="4" key="1">
    <citation type="journal article" date="2015" name="Nature">
        <title>Complex archaea that bridge the gap between prokaryotes and eukaryotes.</title>
        <authorList>
            <person name="Spang A."/>
            <person name="Saw J.H."/>
            <person name="Jorgensen S.L."/>
            <person name="Zaremba-Niedzwiedzka K."/>
            <person name="Martijn J."/>
            <person name="Lind A.E."/>
            <person name="van Eijk R."/>
            <person name="Schleper C."/>
            <person name="Guy L."/>
            <person name="Ettema T.J."/>
        </authorList>
    </citation>
    <scope>NUCLEOTIDE SEQUENCE</scope>
</reference>
<evidence type="ECO:0008006" key="5">
    <source>
        <dbReference type="Google" id="ProtNLM"/>
    </source>
</evidence>
<name>A0A0F8YXN7_9ZZZZ</name>
<dbReference type="Pfam" id="PF16653">
    <property type="entry name" value="Sacchrp_dh_C"/>
    <property type="match status" value="1"/>
</dbReference>
<evidence type="ECO:0000259" key="3">
    <source>
        <dbReference type="Pfam" id="PF16653"/>
    </source>
</evidence>
<dbReference type="InterPro" id="IPR051168">
    <property type="entry name" value="AASS"/>
</dbReference>
<feature type="domain" description="Saccharopine dehydrogenase NADP binding" evidence="2">
    <location>
        <begin position="4"/>
        <end position="115"/>
    </location>
</feature>
<keyword evidence="1" id="KW-0560">Oxidoreductase</keyword>
<feature type="non-terminal residue" evidence="4">
    <location>
        <position position="229"/>
    </location>
</feature>
<accession>A0A0F8YXN7</accession>